<dbReference type="RefSeq" id="WP_183340158.1">
    <property type="nucleotide sequence ID" value="NZ_JACHZG010000001.1"/>
</dbReference>
<dbReference type="AlphaFoldDB" id="A0A7W5JY62"/>
<dbReference type="GO" id="GO:0032259">
    <property type="term" value="P:methylation"/>
    <property type="evidence" value="ECO:0007669"/>
    <property type="project" value="UniProtKB-KW"/>
</dbReference>
<evidence type="ECO:0000256" key="2">
    <source>
        <dbReference type="SAM" id="Phobius"/>
    </source>
</evidence>
<name>A0A7W5JY62_9ACTN</name>
<feature type="transmembrane region" description="Helical" evidence="2">
    <location>
        <begin position="17"/>
        <end position="37"/>
    </location>
</feature>
<sequence>MPLPSSSPGLLPGGWDVVLLVLVAAVPVLLGTRAVLVRLPEPAEPEGKTPYRALPTRGFVTACTALAVGTAGLVGLTLPTGTWPLWWVLCGPALVLVAIDARTTWLPLGLTRAVWVLTAGAAVPATFLGGVPLLVRSAAGAGAAALLYLLLWRLSRGGLGFGDVRLAPVLGAATAAAGWSTLVAALLLGSLVGAAVGVVLALRGRPGAFPYAPSMLAGAFLACGVRALSG</sequence>
<dbReference type="Proteomes" id="UP000565572">
    <property type="component" value="Unassembled WGS sequence"/>
</dbReference>
<keyword evidence="2" id="KW-1133">Transmembrane helix</keyword>
<evidence type="ECO:0000256" key="1">
    <source>
        <dbReference type="ARBA" id="ARBA00005801"/>
    </source>
</evidence>
<feature type="transmembrane region" description="Helical" evidence="2">
    <location>
        <begin position="113"/>
        <end position="131"/>
    </location>
</feature>
<accession>A0A7W5JY62</accession>
<dbReference type="InterPro" id="IPR050882">
    <property type="entry name" value="Prepilin_peptidase/N-MTase"/>
</dbReference>
<dbReference type="EC" id="3.4.23.43" evidence="4"/>
<evidence type="ECO:0000259" key="3">
    <source>
        <dbReference type="Pfam" id="PF01478"/>
    </source>
</evidence>
<feature type="domain" description="Prepilin type IV endopeptidase peptidase" evidence="3">
    <location>
        <begin position="88"/>
        <end position="198"/>
    </location>
</feature>
<keyword evidence="5" id="KW-1185">Reference proteome</keyword>
<dbReference type="GO" id="GO:0006465">
    <property type="term" value="P:signal peptide processing"/>
    <property type="evidence" value="ECO:0007669"/>
    <property type="project" value="TreeGrafter"/>
</dbReference>
<dbReference type="EC" id="2.1.1.-" evidence="4"/>
<feature type="transmembrane region" description="Helical" evidence="2">
    <location>
        <begin position="84"/>
        <end position="101"/>
    </location>
</feature>
<reference evidence="4 5" key="1">
    <citation type="submission" date="2020-08" db="EMBL/GenBank/DDBJ databases">
        <title>Sequencing the genomes of 1000 actinobacteria strains.</title>
        <authorList>
            <person name="Klenk H.-P."/>
        </authorList>
    </citation>
    <scope>NUCLEOTIDE SEQUENCE [LARGE SCALE GENOMIC DNA]</scope>
    <source>
        <strain evidence="4 5">DSM 11053</strain>
    </source>
</reference>
<dbReference type="Pfam" id="PF01478">
    <property type="entry name" value="Peptidase_A24"/>
    <property type="match status" value="1"/>
</dbReference>
<evidence type="ECO:0000313" key="5">
    <source>
        <dbReference type="Proteomes" id="UP000565572"/>
    </source>
</evidence>
<comment type="similarity">
    <text evidence="1">Belongs to the peptidase A24 family.</text>
</comment>
<feature type="transmembrane region" description="Helical" evidence="2">
    <location>
        <begin position="208"/>
        <end position="228"/>
    </location>
</feature>
<dbReference type="PANTHER" id="PTHR30487:SF0">
    <property type="entry name" value="PREPILIN LEADER PEPTIDASE_N-METHYLTRANSFERASE-RELATED"/>
    <property type="match status" value="1"/>
</dbReference>
<organism evidence="4 5">
    <name type="scientific">Microlunatus antarcticus</name>
    <dbReference type="NCBI Taxonomy" id="53388"/>
    <lineage>
        <taxon>Bacteria</taxon>
        <taxon>Bacillati</taxon>
        <taxon>Actinomycetota</taxon>
        <taxon>Actinomycetes</taxon>
        <taxon>Propionibacteriales</taxon>
        <taxon>Propionibacteriaceae</taxon>
        <taxon>Microlunatus</taxon>
    </lineage>
</organism>
<dbReference type="GO" id="GO:0005886">
    <property type="term" value="C:plasma membrane"/>
    <property type="evidence" value="ECO:0007669"/>
    <property type="project" value="TreeGrafter"/>
</dbReference>
<keyword evidence="4" id="KW-0489">Methyltransferase</keyword>
<dbReference type="InterPro" id="IPR000045">
    <property type="entry name" value="Prepilin_IV_endopep_pep"/>
</dbReference>
<dbReference type="GO" id="GO:0008168">
    <property type="term" value="F:methyltransferase activity"/>
    <property type="evidence" value="ECO:0007669"/>
    <property type="project" value="UniProtKB-KW"/>
</dbReference>
<comment type="caution">
    <text evidence="4">The sequence shown here is derived from an EMBL/GenBank/DDBJ whole genome shotgun (WGS) entry which is preliminary data.</text>
</comment>
<keyword evidence="2" id="KW-0472">Membrane</keyword>
<dbReference type="EMBL" id="JACHZG010000001">
    <property type="protein sequence ID" value="MBB3328345.1"/>
    <property type="molecule type" value="Genomic_DNA"/>
</dbReference>
<keyword evidence="4" id="KW-0378">Hydrolase</keyword>
<dbReference type="PANTHER" id="PTHR30487">
    <property type="entry name" value="TYPE 4 PREPILIN-LIKE PROTEINS LEADER PEPTIDE-PROCESSING ENZYME"/>
    <property type="match status" value="1"/>
</dbReference>
<feature type="transmembrane region" description="Helical" evidence="2">
    <location>
        <begin position="176"/>
        <end position="202"/>
    </location>
</feature>
<protein>
    <submittedName>
        <fullName evidence="4">Leader peptidase (Prepilin peptidase)/N-methyltransferase</fullName>
        <ecNumber evidence="4">2.1.1.-</ecNumber>
        <ecNumber evidence="4">3.4.23.43</ecNumber>
    </submittedName>
</protein>
<dbReference type="GO" id="GO:0004190">
    <property type="term" value="F:aspartic-type endopeptidase activity"/>
    <property type="evidence" value="ECO:0007669"/>
    <property type="project" value="UniProtKB-EC"/>
</dbReference>
<keyword evidence="2" id="KW-0812">Transmembrane</keyword>
<gene>
    <name evidence="4" type="ORF">FHX39_003289</name>
</gene>
<evidence type="ECO:0000313" key="4">
    <source>
        <dbReference type="EMBL" id="MBB3328345.1"/>
    </source>
</evidence>
<proteinExistence type="inferred from homology"/>
<keyword evidence="4" id="KW-0808">Transferase</keyword>
<feature type="transmembrane region" description="Helical" evidence="2">
    <location>
        <begin position="58"/>
        <end position="78"/>
    </location>
</feature>